<feature type="transmembrane region" description="Helical" evidence="2">
    <location>
        <begin position="7"/>
        <end position="24"/>
    </location>
</feature>
<proteinExistence type="predicted"/>
<keyword evidence="2" id="KW-0472">Membrane</keyword>
<dbReference type="EMBL" id="BNJR01000004">
    <property type="protein sequence ID" value="GHP13042.1"/>
    <property type="molecule type" value="Genomic_DNA"/>
</dbReference>
<organism evidence="3 4">
    <name type="scientific">Lentilactobacillus fungorum</name>
    <dbReference type="NCBI Taxonomy" id="2201250"/>
    <lineage>
        <taxon>Bacteria</taxon>
        <taxon>Bacillati</taxon>
        <taxon>Bacillota</taxon>
        <taxon>Bacilli</taxon>
        <taxon>Lactobacillales</taxon>
        <taxon>Lactobacillaceae</taxon>
        <taxon>Lentilactobacillus</taxon>
    </lineage>
</organism>
<name>A0ABQ3VVX2_9LACO</name>
<accession>A0ABQ3VVX2</accession>
<feature type="compositionally biased region" description="Polar residues" evidence="1">
    <location>
        <begin position="67"/>
        <end position="76"/>
    </location>
</feature>
<protein>
    <submittedName>
        <fullName evidence="3">Uncharacterized protein</fullName>
    </submittedName>
</protein>
<keyword evidence="2" id="KW-0812">Transmembrane</keyword>
<evidence type="ECO:0000256" key="2">
    <source>
        <dbReference type="SAM" id="Phobius"/>
    </source>
</evidence>
<keyword evidence="4" id="KW-1185">Reference proteome</keyword>
<dbReference type="RefSeq" id="WP_203629078.1">
    <property type="nucleotide sequence ID" value="NZ_BNJR01000004.1"/>
</dbReference>
<feature type="region of interest" description="Disordered" evidence="1">
    <location>
        <begin position="62"/>
        <end position="85"/>
    </location>
</feature>
<sequence length="85" mass="9608">MKNKRTIITAIIVAVILGLAFYLSKMFDHSMALFVITWIVAIVLIRVILTPLVVWLVRTRDAKKEATQSTDRSPQANDHDSNTLN</sequence>
<evidence type="ECO:0000313" key="4">
    <source>
        <dbReference type="Proteomes" id="UP000604765"/>
    </source>
</evidence>
<dbReference type="Proteomes" id="UP000604765">
    <property type="component" value="Unassembled WGS sequence"/>
</dbReference>
<gene>
    <name evidence="3" type="ORF">YK48G_04670</name>
</gene>
<evidence type="ECO:0000313" key="3">
    <source>
        <dbReference type="EMBL" id="GHP13042.1"/>
    </source>
</evidence>
<comment type="caution">
    <text evidence="3">The sequence shown here is derived from an EMBL/GenBank/DDBJ whole genome shotgun (WGS) entry which is preliminary data.</text>
</comment>
<evidence type="ECO:0000256" key="1">
    <source>
        <dbReference type="SAM" id="MobiDB-lite"/>
    </source>
</evidence>
<reference evidence="3 4" key="1">
    <citation type="journal article" date="2021" name="Int. J. Syst. Evol. Microbiol.">
        <title>Lentilactobacillus fungorum sp. nov., isolated from spent mushroom substrates.</title>
        <authorList>
            <person name="Tohno M."/>
            <person name="Tanizawa Y."/>
            <person name="Kojima Y."/>
            <person name="Sakamoto M."/>
            <person name="Ohkuma M."/>
            <person name="Kobayashi H."/>
        </authorList>
    </citation>
    <scope>NUCLEOTIDE SEQUENCE [LARGE SCALE GENOMIC DNA]</scope>
    <source>
        <strain evidence="3 4">YK48G</strain>
    </source>
</reference>
<keyword evidence="2" id="KW-1133">Transmembrane helix</keyword>
<feature type="transmembrane region" description="Helical" evidence="2">
    <location>
        <begin position="30"/>
        <end position="57"/>
    </location>
</feature>